<dbReference type="EMBL" id="VTHL01000043">
    <property type="protein sequence ID" value="TYZ05458.1"/>
    <property type="molecule type" value="Genomic_DNA"/>
</dbReference>
<keyword evidence="1" id="KW-1133">Transmembrane helix</keyword>
<feature type="transmembrane region" description="Helical" evidence="1">
    <location>
        <begin position="33"/>
        <end position="55"/>
    </location>
</feature>
<proteinExistence type="predicted"/>
<keyword evidence="3" id="KW-1185">Reference proteome</keyword>
<evidence type="ECO:0000256" key="1">
    <source>
        <dbReference type="SAM" id="Phobius"/>
    </source>
</evidence>
<gene>
    <name evidence="2" type="ORF">FY528_21040</name>
</gene>
<keyword evidence="1" id="KW-0812">Transmembrane</keyword>
<protein>
    <submittedName>
        <fullName evidence="2">Uncharacterized protein</fullName>
    </submittedName>
</protein>
<dbReference type="Proteomes" id="UP000322791">
    <property type="component" value="Unassembled WGS sequence"/>
</dbReference>
<sequence length="89" mass="10208">MPWAALARPQKENGPPGRFSFVYLYAGRLIDYAMTWLEVVLCGLLLVTGGWAVAAQRRYGALQRKHKTLQRLYDKAEQQLNTLWTSKKP</sequence>
<name>A0A5D6UR53_9BACT</name>
<comment type="caution">
    <text evidence="2">The sequence shown here is derived from an EMBL/GenBank/DDBJ whole genome shotgun (WGS) entry which is preliminary data.</text>
</comment>
<keyword evidence="1" id="KW-0472">Membrane</keyword>
<reference evidence="2 3" key="1">
    <citation type="submission" date="2019-08" db="EMBL/GenBank/DDBJ databases">
        <authorList>
            <person name="Seo M.-J."/>
        </authorList>
    </citation>
    <scope>NUCLEOTIDE SEQUENCE [LARGE SCALE GENOMIC DNA]</scope>
    <source>
        <strain evidence="2 3">KIGAM108</strain>
    </source>
</reference>
<evidence type="ECO:0000313" key="3">
    <source>
        <dbReference type="Proteomes" id="UP000322791"/>
    </source>
</evidence>
<organism evidence="2 3">
    <name type="scientific">Hymenobacter lutimineralis</name>
    <dbReference type="NCBI Taxonomy" id="2606448"/>
    <lineage>
        <taxon>Bacteria</taxon>
        <taxon>Pseudomonadati</taxon>
        <taxon>Bacteroidota</taxon>
        <taxon>Cytophagia</taxon>
        <taxon>Cytophagales</taxon>
        <taxon>Hymenobacteraceae</taxon>
        <taxon>Hymenobacter</taxon>
    </lineage>
</organism>
<dbReference type="AlphaFoldDB" id="A0A5D6UR53"/>
<accession>A0A5D6UR53</accession>
<evidence type="ECO:0000313" key="2">
    <source>
        <dbReference type="EMBL" id="TYZ05458.1"/>
    </source>
</evidence>